<feature type="transmembrane region" description="Helical" evidence="1">
    <location>
        <begin position="13"/>
        <end position="31"/>
    </location>
</feature>
<reference evidence="2 3" key="1">
    <citation type="submission" date="2019-11" db="EMBL/GenBank/DDBJ databases">
        <title>Comparative genomics of hydrocarbon-degrading Desulfosarcina strains.</title>
        <authorList>
            <person name="Watanabe M."/>
            <person name="Kojima H."/>
            <person name="Fukui M."/>
        </authorList>
    </citation>
    <scope>NUCLEOTIDE SEQUENCE [LARGE SCALE GENOMIC DNA]</scope>
    <source>
        <strain evidence="2 3">PL12</strain>
    </source>
</reference>
<feature type="transmembrane region" description="Helical" evidence="1">
    <location>
        <begin position="1009"/>
        <end position="1035"/>
    </location>
</feature>
<dbReference type="Proteomes" id="UP000427906">
    <property type="component" value="Chromosome"/>
</dbReference>
<evidence type="ECO:0000313" key="2">
    <source>
        <dbReference type="EMBL" id="BBO71072.1"/>
    </source>
</evidence>
<dbReference type="GO" id="GO:0005886">
    <property type="term" value="C:plasma membrane"/>
    <property type="evidence" value="ECO:0007669"/>
    <property type="project" value="TreeGrafter"/>
</dbReference>
<keyword evidence="1" id="KW-1133">Transmembrane helix</keyword>
<organism evidence="2 3">
    <name type="scientific">Desulfosarcina alkanivorans</name>
    <dbReference type="NCBI Taxonomy" id="571177"/>
    <lineage>
        <taxon>Bacteria</taxon>
        <taxon>Pseudomonadati</taxon>
        <taxon>Thermodesulfobacteriota</taxon>
        <taxon>Desulfobacteria</taxon>
        <taxon>Desulfobacterales</taxon>
        <taxon>Desulfosarcinaceae</taxon>
        <taxon>Desulfosarcina</taxon>
    </lineage>
</organism>
<dbReference type="RefSeq" id="WP_155318963.1">
    <property type="nucleotide sequence ID" value="NZ_AP021874.1"/>
</dbReference>
<name>A0A5K7YMT2_9BACT</name>
<dbReference type="Gene3D" id="3.30.70.1320">
    <property type="entry name" value="Multidrug efflux transporter AcrB pore domain like"/>
    <property type="match status" value="1"/>
</dbReference>
<feature type="transmembrane region" description="Helical" evidence="1">
    <location>
        <begin position="532"/>
        <end position="549"/>
    </location>
</feature>
<evidence type="ECO:0000313" key="3">
    <source>
        <dbReference type="Proteomes" id="UP000427906"/>
    </source>
</evidence>
<sequence length="1062" mass="116843">MKKLAQWSVNNRVAVNLVMMFIIVAGLLTVFNMRREMFPQFALDMINVSVPYPGASPAEVEEGICIKIEEKIKGIENITRTYSSSRESLGSVTVELDKDADVQKVMDDIKNEVDLIDTFPDEAEDPVITEIINRNPAITVAVYGDVSEKMLRRTADRIRDDLVDTGPISLATLVGVRDYEIAVEVSEENLRRYGLSFDQVVRALRTGSLDLPGGAIKTDHGEILVRTKGQLYTGREFENLPLITDAAGTVVRLGQVATVIDGFEDTDIKARFNGKPAALVQVNRTNQEDVIAISDTVRQYVADRRGSMPAGIRLATWFDLSTMVRDRIDLLLRNGFQGIILVFIVLALFLNLRLAFWVSVGIPISFMGAFMVLDYNGETINMISLFAFIMTLGILVDDAIIVGENIFTHFGRGKSSDRAVVDGIGEVGGPVVMAVTTTVVAFTPLMFIAGIMGKFIGVMPRAVIAILIVSLGEALIILPAHLEGALAGSRRRGEKLGRVVHQRVRGRIENGLQFAIDRIYTPTLRYVVDNRYFTFSIGLGVLIVSIGLLRGGYVPFVFMPKGDSDWVIAEVNYPLGTPVETTAQTIAYLEEQAFKLNPAFQGQLADGDSLITNTYSLAGFIPRRDWKPAEIGGHCGEVWIEMISSAERPRLSVNTVINRWRDLAGEIPGVDRLSFFTIEGGPAGSPIEIQLIGDDFGQIEQAAGELKEELASYPGTYDIADDFKPGKPERRFRIKDGAQSIGVTMRDIARQLRQGFYGEEALRIQRGKDDVKVQVRYAETDRRSLYAIEQARVRTPDGRQIPLAEVAETTSSRAYSLIRRVDRKRVVTVSSDIDEDHGNASQIVTDLKATFLPRLIARYPGLRYDLEGQAKRTQESLDSLKKGFTLALMAIFLLLATQFRSYVQPVIIMMAIPFGLIGAIGGHLVMGLAFTIISIFGIVALSGIVVNDSLILIDFTNRAHRGGMSVVEAVMASGRSRFRPVLLTSITTVAGLFPLLLERSFQAQFLIPMAVSISFGLLAATLLTLLYVPALYLIVDDIIRAVTRRLTPGRSDDAAGEDLGSP</sequence>
<dbReference type="PANTHER" id="PTHR32063">
    <property type="match status" value="1"/>
</dbReference>
<dbReference type="InterPro" id="IPR001036">
    <property type="entry name" value="Acrflvin-R"/>
</dbReference>
<dbReference type="PRINTS" id="PR00702">
    <property type="entry name" value="ACRIFLAVINRP"/>
</dbReference>
<gene>
    <name evidence="2" type="ORF">DSCA_50020</name>
</gene>
<dbReference type="Gene3D" id="3.30.70.1430">
    <property type="entry name" value="Multidrug efflux transporter AcrB pore domain"/>
    <property type="match status" value="2"/>
</dbReference>
<feature type="transmembrane region" description="Helical" evidence="1">
    <location>
        <begin position="884"/>
        <end position="903"/>
    </location>
</feature>
<protein>
    <submittedName>
        <fullName evidence="2">Multidrug transporter AcrB</fullName>
    </submittedName>
</protein>
<keyword evidence="1" id="KW-0812">Transmembrane</keyword>
<feature type="transmembrane region" description="Helical" evidence="1">
    <location>
        <begin position="385"/>
        <end position="407"/>
    </location>
</feature>
<dbReference type="Gene3D" id="3.30.2090.10">
    <property type="entry name" value="Multidrug efflux transporter AcrB TolC docking domain, DN and DC subdomains"/>
    <property type="match status" value="2"/>
</dbReference>
<dbReference type="GO" id="GO:0042910">
    <property type="term" value="F:xenobiotic transmembrane transporter activity"/>
    <property type="evidence" value="ECO:0007669"/>
    <property type="project" value="TreeGrafter"/>
</dbReference>
<dbReference type="Gene3D" id="1.20.1640.10">
    <property type="entry name" value="Multidrug efflux transporter AcrB transmembrane domain"/>
    <property type="match status" value="2"/>
</dbReference>
<feature type="transmembrane region" description="Helical" evidence="1">
    <location>
        <begin position="427"/>
        <end position="450"/>
    </location>
</feature>
<evidence type="ECO:0000256" key="1">
    <source>
        <dbReference type="SAM" id="Phobius"/>
    </source>
</evidence>
<accession>A0A5K7YMT2</accession>
<feature type="transmembrane region" description="Helical" evidence="1">
    <location>
        <begin position="355"/>
        <end position="373"/>
    </location>
</feature>
<dbReference type="EMBL" id="AP021874">
    <property type="protein sequence ID" value="BBO71072.1"/>
    <property type="molecule type" value="Genomic_DNA"/>
</dbReference>
<dbReference type="SUPFAM" id="SSF82866">
    <property type="entry name" value="Multidrug efflux transporter AcrB transmembrane domain"/>
    <property type="match status" value="2"/>
</dbReference>
<proteinExistence type="predicted"/>
<dbReference type="AlphaFoldDB" id="A0A5K7YMT2"/>
<dbReference type="SUPFAM" id="SSF82693">
    <property type="entry name" value="Multidrug efflux transporter AcrB pore domain, PN1, PN2, PC1 and PC2 subdomains"/>
    <property type="match status" value="2"/>
</dbReference>
<dbReference type="OrthoDB" id="9806532at2"/>
<keyword evidence="1" id="KW-0472">Membrane</keyword>
<feature type="transmembrane region" description="Helical" evidence="1">
    <location>
        <begin position="462"/>
        <end position="482"/>
    </location>
</feature>
<dbReference type="InterPro" id="IPR027463">
    <property type="entry name" value="AcrB_DN_DC_subdom"/>
</dbReference>
<keyword evidence="3" id="KW-1185">Reference proteome</keyword>
<feature type="transmembrane region" description="Helical" evidence="1">
    <location>
        <begin position="330"/>
        <end position="349"/>
    </location>
</feature>
<dbReference type="SUPFAM" id="SSF82714">
    <property type="entry name" value="Multidrug efflux transporter AcrB TolC docking domain, DN and DC subdomains"/>
    <property type="match status" value="2"/>
</dbReference>
<feature type="transmembrane region" description="Helical" evidence="1">
    <location>
        <begin position="923"/>
        <end position="946"/>
    </location>
</feature>
<feature type="transmembrane region" description="Helical" evidence="1">
    <location>
        <begin position="981"/>
        <end position="997"/>
    </location>
</feature>
<dbReference type="KEGG" id="dalk:DSCA_50020"/>
<dbReference type="Pfam" id="PF00873">
    <property type="entry name" value="ACR_tran"/>
    <property type="match status" value="1"/>
</dbReference>
<dbReference type="Gene3D" id="3.30.70.1440">
    <property type="entry name" value="Multidrug efflux transporter AcrB pore domain"/>
    <property type="match status" value="1"/>
</dbReference>
<dbReference type="PANTHER" id="PTHR32063:SF33">
    <property type="entry name" value="RND SUPERFAMILY EFFLUX PUMP PERMEASE COMPONENT"/>
    <property type="match status" value="1"/>
</dbReference>